<sequence length="39" mass="4177">MFGKKCFATLRTGGSERGNFEPPTHSGIGFLQSAFGRDA</sequence>
<dbReference type="Proteomes" id="UP000003802">
    <property type="component" value="Segment"/>
</dbReference>
<evidence type="ECO:0000313" key="1">
    <source>
        <dbReference type="EMBL" id="AFQ96728.1"/>
    </source>
</evidence>
<dbReference type="GeneID" id="14297344"/>
<name>J7KHL9_9CAUD</name>
<protein>
    <submittedName>
        <fullName evidence="1">Uncharacterized protein</fullName>
    </submittedName>
</protein>
<organism evidence="1 2">
    <name type="scientific">Erwinia phage phiEaH2</name>
    <dbReference type="NCBI Taxonomy" id="1029988"/>
    <lineage>
        <taxon>Viruses</taxon>
        <taxon>Duplodnaviria</taxon>
        <taxon>Heunggongvirae</taxon>
        <taxon>Uroviricota</taxon>
        <taxon>Caudoviricetes</taxon>
        <taxon>Chimalliviridae</taxon>
        <taxon>Erskinevirus</taxon>
        <taxon>Erskinevirus EaH2</taxon>
    </lineage>
</organism>
<dbReference type="KEGG" id="vg:14297344"/>
<evidence type="ECO:0000313" key="2">
    <source>
        <dbReference type="Proteomes" id="UP000003802"/>
    </source>
</evidence>
<reference evidence="1 2" key="1">
    <citation type="journal article" date="2012" name="J. Virol.">
        <title>Complete Genomic Sequence of Erwinia amylovora Phage PhiEaH2.</title>
        <authorList>
            <person name="Domotor D."/>
            <person name="Becsagh P."/>
            <person name="Rakhely G."/>
            <person name="Schneider G."/>
            <person name="Kovacs T."/>
        </authorList>
    </citation>
    <scope>NUCLEOTIDE SEQUENCE [LARGE SCALE GENOMIC DNA]</scope>
</reference>
<dbReference type="EMBL" id="JX316028">
    <property type="protein sequence ID" value="AFQ96728.1"/>
    <property type="molecule type" value="Genomic_DNA"/>
</dbReference>
<proteinExistence type="predicted"/>
<accession>J7KHL9</accession>
<dbReference type="RefSeq" id="YP_007237833.1">
    <property type="nucleotide sequence ID" value="NC_019929.1"/>
</dbReference>
<keyword evidence="2" id="KW-1185">Reference proteome</keyword>